<dbReference type="PROSITE" id="PS01326">
    <property type="entry name" value="DAP_EPIMERASE"/>
    <property type="match status" value="1"/>
</dbReference>
<name>A0A5E8CKL3_9ZZZZ</name>
<proteinExistence type="inferred from homology"/>
<dbReference type="Gene3D" id="3.10.310.10">
    <property type="entry name" value="Diaminopimelate Epimerase, Chain A, domain 1"/>
    <property type="match status" value="2"/>
</dbReference>
<dbReference type="Gene3D" id="3.40.640.10">
    <property type="entry name" value="Type I PLP-dependent aspartate aminotransferase-like (Major domain)"/>
    <property type="match status" value="1"/>
</dbReference>
<dbReference type="AlphaFoldDB" id="A0A5E8CKL3"/>
<keyword evidence="2" id="KW-0560">Oxidoreductase</keyword>
<dbReference type="GO" id="GO:0008837">
    <property type="term" value="F:diaminopimelate epimerase activity"/>
    <property type="evidence" value="ECO:0007669"/>
    <property type="project" value="InterPro"/>
</dbReference>
<dbReference type="GO" id="GO:0030170">
    <property type="term" value="F:pyridoxal phosphate binding"/>
    <property type="evidence" value="ECO:0007669"/>
    <property type="project" value="InterPro"/>
</dbReference>
<evidence type="ECO:0000259" key="4">
    <source>
        <dbReference type="Pfam" id="PF01113"/>
    </source>
</evidence>
<dbReference type="InterPro" id="IPR000846">
    <property type="entry name" value="DapB_N"/>
</dbReference>
<evidence type="ECO:0000256" key="1">
    <source>
        <dbReference type="ARBA" id="ARBA00022857"/>
    </source>
</evidence>
<dbReference type="InterPro" id="IPR018510">
    <property type="entry name" value="DAP_epimerase_AS"/>
</dbReference>
<gene>
    <name evidence="6" type="ORF">CPAV1605_1369</name>
</gene>
<dbReference type="Gene3D" id="3.90.1150.10">
    <property type="entry name" value="Aspartate Aminotransferase, domain 1"/>
    <property type="match status" value="1"/>
</dbReference>
<keyword evidence="6" id="KW-0032">Aminotransferase</keyword>
<dbReference type="InterPro" id="IPR001653">
    <property type="entry name" value="DAP_epimerase_DapF"/>
</dbReference>
<dbReference type="Gene3D" id="3.30.360.10">
    <property type="entry name" value="Dihydrodipicolinate Reductase, domain 2"/>
    <property type="match status" value="1"/>
</dbReference>
<sequence>MVRYGQYTVPSYNEQVNFGVGQPSTEMLPLELIQQAMAENLDIKDPSLLQYGDIPGYYEFREALSTFLKREYMQEVKPDDLFVSNGISQTLGLLCSLFTKTGDIVIVEEPTYFLAINIFREFNLNIKSISIEDDGVSLTELEAILEENKDNERILFYTIPSFHNPTSITMSHHKRVKLGNLADKYSNMLVFADEVYQLLFFEENNRPPPPLKYYHENFISLGSFSKILAPSLRLGWIHASNKILDKIINSGQLDSSGGLNPFVSSVVHRMIDNGTFEKQLNKNREVLKIRSSVLYERIQKNLGDKGIKILKPDGGYFLWLEFKKNLNVANLLKLSSKHKVKFHSGNKFSSKNGLKNCLRISFSYYSKEGMEIGADRLSNLINEYNDNKNNKNIYPKIAINGADGKLGSLIRESLNENKLNYVGPIMRGSEIDDNIDLIIDVSSESGNKELMEKIKDKKIPLIIGTTGNLPIDDIKKYSRFAPVAIISNFSEGIPYIIDCLRGSQTKLNNWNASILEKHHINKKDKPSGTAKTLAEEINGPIEIESIREGDIFGEHIINFKSKYENITIKHEATSRKIFAEGVIKYINWIQTRKSGLYYEIKEDIVSNNVEFIKYSGCGNDFIIIDKEKNKMPSDIPEFIKKVCPRGSSVGADGVIFIETPYDKYNIKWTYFNSDGSIAKMCGNGARCVAKYFFDRTNTDGKINMITADGIITDAVLVNDSSIITSIGIPTFRDVEENLRLLIENILDEELMKSKTMDNIYRVDILVNHLVIIVKNESVLDNLYVNRLGKIINDLLDVKVNVNFVTINNDNFKIRTYERGVFSETLACGTGCCALGFVIHNFLNKNEFSIKVKSGDNVKILFDKKIVYLEGEANKIYKGTIDLNNYQNV</sequence>
<feature type="domain" description="Aminotransferase class I/classII large" evidence="3">
    <location>
        <begin position="14"/>
        <end position="377"/>
    </location>
</feature>
<keyword evidence="1" id="KW-0521">NADP</keyword>
<dbReference type="InterPro" id="IPR015424">
    <property type="entry name" value="PyrdxlP-dep_Trfase"/>
</dbReference>
<feature type="domain" description="Dihydrodipicolinate reductase N-terminal" evidence="4">
    <location>
        <begin position="396"/>
        <end position="489"/>
    </location>
</feature>
<protein>
    <submittedName>
        <fullName evidence="6">Aminotransferase class I and II</fullName>
    </submittedName>
</protein>
<dbReference type="HAMAP" id="MF_00197">
    <property type="entry name" value="DAP_epimerase"/>
    <property type="match status" value="1"/>
</dbReference>
<dbReference type="EMBL" id="CABVLZ010000007">
    <property type="protein sequence ID" value="VVU95617.1"/>
    <property type="molecule type" value="Genomic_DNA"/>
</dbReference>
<dbReference type="GO" id="GO:0047536">
    <property type="term" value="F:2-aminoadipate transaminase activity"/>
    <property type="evidence" value="ECO:0007669"/>
    <property type="project" value="TreeGrafter"/>
</dbReference>
<dbReference type="InterPro" id="IPR015421">
    <property type="entry name" value="PyrdxlP-dep_Trfase_major"/>
</dbReference>
<dbReference type="SUPFAM" id="SSF51735">
    <property type="entry name" value="NAD(P)-binding Rossmann-fold domains"/>
    <property type="match status" value="1"/>
</dbReference>
<dbReference type="Pfam" id="PF01678">
    <property type="entry name" value="DAP_epimerase"/>
    <property type="match status" value="2"/>
</dbReference>
<dbReference type="GO" id="GO:0005737">
    <property type="term" value="C:cytoplasm"/>
    <property type="evidence" value="ECO:0007669"/>
    <property type="project" value="InterPro"/>
</dbReference>
<dbReference type="CDD" id="cd00609">
    <property type="entry name" value="AAT_like"/>
    <property type="match status" value="1"/>
</dbReference>
<dbReference type="GO" id="GO:0008839">
    <property type="term" value="F:4-hydroxy-tetrahydrodipicolinate reductase"/>
    <property type="evidence" value="ECO:0007669"/>
    <property type="project" value="InterPro"/>
</dbReference>
<dbReference type="GO" id="GO:0009089">
    <property type="term" value="P:lysine biosynthetic process via diaminopimelate"/>
    <property type="evidence" value="ECO:0007669"/>
    <property type="project" value="UniProtKB-UniPathway"/>
</dbReference>
<feature type="domain" description="Dihydrodipicolinate reductase C-terminal" evidence="5">
    <location>
        <begin position="504"/>
        <end position="599"/>
    </location>
</feature>
<accession>A0A5E8CKL3</accession>
<evidence type="ECO:0000256" key="2">
    <source>
        <dbReference type="ARBA" id="ARBA00023002"/>
    </source>
</evidence>
<evidence type="ECO:0000259" key="3">
    <source>
        <dbReference type="Pfam" id="PF00155"/>
    </source>
</evidence>
<dbReference type="SUPFAM" id="SSF54506">
    <property type="entry name" value="Diaminopimelate epimerase-like"/>
    <property type="match status" value="2"/>
</dbReference>
<dbReference type="SUPFAM" id="SSF55347">
    <property type="entry name" value="Glyceraldehyde-3-phosphate dehydrogenase-like, C-terminal domain"/>
    <property type="match status" value="1"/>
</dbReference>
<dbReference type="Pfam" id="PF00155">
    <property type="entry name" value="Aminotran_1_2"/>
    <property type="match status" value="1"/>
</dbReference>
<dbReference type="InterPro" id="IPR015422">
    <property type="entry name" value="PyrdxlP-dep_Trfase_small"/>
</dbReference>
<dbReference type="InterPro" id="IPR004839">
    <property type="entry name" value="Aminotransferase_I/II_large"/>
</dbReference>
<evidence type="ECO:0000259" key="5">
    <source>
        <dbReference type="Pfam" id="PF05173"/>
    </source>
</evidence>
<dbReference type="NCBIfam" id="TIGR00652">
    <property type="entry name" value="DapF"/>
    <property type="match status" value="1"/>
</dbReference>
<dbReference type="Pfam" id="PF05173">
    <property type="entry name" value="DapB_C"/>
    <property type="match status" value="1"/>
</dbReference>
<dbReference type="SUPFAM" id="SSF53383">
    <property type="entry name" value="PLP-dependent transferases"/>
    <property type="match status" value="1"/>
</dbReference>
<evidence type="ECO:0000313" key="6">
    <source>
        <dbReference type="EMBL" id="VVU95617.1"/>
    </source>
</evidence>
<dbReference type="PANTHER" id="PTHR42858">
    <property type="entry name" value="AMINOTRANSFERASE"/>
    <property type="match status" value="1"/>
</dbReference>
<dbReference type="UniPathway" id="UPA00034">
    <property type="reaction ID" value="UER00025"/>
</dbReference>
<organism evidence="6">
    <name type="scientific">seawater metagenome</name>
    <dbReference type="NCBI Taxonomy" id="1561972"/>
    <lineage>
        <taxon>unclassified sequences</taxon>
        <taxon>metagenomes</taxon>
        <taxon>ecological metagenomes</taxon>
    </lineage>
</organism>
<reference evidence="6" key="1">
    <citation type="submission" date="2019-09" db="EMBL/GenBank/DDBJ databases">
        <authorList>
            <person name="Needham M D."/>
        </authorList>
    </citation>
    <scope>NUCLEOTIDE SEQUENCE</scope>
</reference>
<dbReference type="Pfam" id="PF01113">
    <property type="entry name" value="DapB_N"/>
    <property type="match status" value="1"/>
</dbReference>
<keyword evidence="6" id="KW-0808">Transferase</keyword>
<dbReference type="InterPro" id="IPR022663">
    <property type="entry name" value="DapB_C"/>
</dbReference>
<dbReference type="InterPro" id="IPR036291">
    <property type="entry name" value="NAD(P)-bd_dom_sf"/>
</dbReference>
<dbReference type="PANTHER" id="PTHR42858:SF1">
    <property type="entry name" value="LD15494P"/>
    <property type="match status" value="1"/>
</dbReference>